<dbReference type="GO" id="GO:0008094">
    <property type="term" value="F:ATP-dependent activity, acting on DNA"/>
    <property type="evidence" value="ECO:0007669"/>
    <property type="project" value="TreeGrafter"/>
</dbReference>
<reference evidence="6 7" key="1">
    <citation type="journal article" date="2015" name="Environ. Microbiol.">
        <title>Metagenome sequence of Elaphomyces granulatus from sporocarp tissue reveals Ascomycota ectomycorrhizal fingerprints of genome expansion and a Proteobacteria-rich microbiome.</title>
        <authorList>
            <person name="Quandt C.A."/>
            <person name="Kohler A."/>
            <person name="Hesse C.N."/>
            <person name="Sharpton T.J."/>
            <person name="Martin F."/>
            <person name="Spatafora J.W."/>
        </authorList>
    </citation>
    <scope>NUCLEOTIDE SEQUENCE [LARGE SCALE GENOMIC DNA]</scope>
    <source>
        <strain evidence="6 7">OSC145934</strain>
    </source>
</reference>
<evidence type="ECO:0000256" key="1">
    <source>
        <dbReference type="ARBA" id="ARBA00022741"/>
    </source>
</evidence>
<dbReference type="InterPro" id="IPR049730">
    <property type="entry name" value="SNF2/RAD54-like_C"/>
</dbReference>
<dbReference type="CDD" id="cd18793">
    <property type="entry name" value="SF2_C_SNF"/>
    <property type="match status" value="1"/>
</dbReference>
<keyword evidence="7" id="KW-1185">Reference proteome</keyword>
<feature type="region of interest" description="Disordered" evidence="4">
    <location>
        <begin position="640"/>
        <end position="666"/>
    </location>
</feature>
<keyword evidence="3" id="KW-0067">ATP-binding</keyword>
<proteinExistence type="predicted"/>
<keyword evidence="1" id="KW-0547">Nucleotide-binding</keyword>
<dbReference type="Gene3D" id="3.40.50.10810">
    <property type="entry name" value="Tandem AAA-ATPase domain"/>
    <property type="match status" value="1"/>
</dbReference>
<feature type="region of interest" description="Disordered" evidence="4">
    <location>
        <begin position="347"/>
        <end position="393"/>
    </location>
</feature>
<dbReference type="EMBL" id="NPHW01003312">
    <property type="protein sequence ID" value="OXV09813.1"/>
    <property type="molecule type" value="Genomic_DNA"/>
</dbReference>
<evidence type="ECO:0000313" key="7">
    <source>
        <dbReference type="Proteomes" id="UP000243515"/>
    </source>
</evidence>
<evidence type="ECO:0000259" key="5">
    <source>
        <dbReference type="PROSITE" id="PS51194"/>
    </source>
</evidence>
<dbReference type="GO" id="GO:0006281">
    <property type="term" value="P:DNA repair"/>
    <property type="evidence" value="ECO:0007669"/>
    <property type="project" value="TreeGrafter"/>
</dbReference>
<dbReference type="Gene3D" id="3.40.50.300">
    <property type="entry name" value="P-loop containing nucleotide triphosphate hydrolases"/>
    <property type="match status" value="1"/>
</dbReference>
<dbReference type="SUPFAM" id="SSF52540">
    <property type="entry name" value="P-loop containing nucleoside triphosphate hydrolases"/>
    <property type="match status" value="1"/>
</dbReference>
<dbReference type="PROSITE" id="PS51194">
    <property type="entry name" value="HELICASE_CTER"/>
    <property type="match status" value="1"/>
</dbReference>
<evidence type="ECO:0000313" key="6">
    <source>
        <dbReference type="EMBL" id="OXV09813.1"/>
    </source>
</evidence>
<dbReference type="GO" id="GO:0005524">
    <property type="term" value="F:ATP binding"/>
    <property type="evidence" value="ECO:0007669"/>
    <property type="project" value="UniProtKB-KW"/>
</dbReference>
<gene>
    <name evidence="6" type="ORF">Egran_02424</name>
</gene>
<accession>A0A232M081</accession>
<protein>
    <recommendedName>
        <fullName evidence="5">Helicase C-terminal domain-containing protein</fullName>
    </recommendedName>
</protein>
<feature type="domain" description="Helicase C-terminal" evidence="5">
    <location>
        <begin position="413"/>
        <end position="572"/>
    </location>
</feature>
<evidence type="ECO:0000256" key="4">
    <source>
        <dbReference type="SAM" id="MobiDB-lite"/>
    </source>
</evidence>
<name>A0A232M081_9EURO</name>
<comment type="caution">
    <text evidence="6">The sequence shown here is derived from an EMBL/GenBank/DDBJ whole genome shotgun (WGS) entry which is preliminary data.</text>
</comment>
<dbReference type="InterPro" id="IPR000330">
    <property type="entry name" value="SNF2_N"/>
</dbReference>
<dbReference type="PANTHER" id="PTHR45626:SF51">
    <property type="entry name" value="SNF2-RELATED DOMAIN-CONTAINING PROTEIN"/>
    <property type="match status" value="1"/>
</dbReference>
<feature type="region of interest" description="Disordered" evidence="4">
    <location>
        <begin position="785"/>
        <end position="822"/>
    </location>
</feature>
<evidence type="ECO:0000256" key="3">
    <source>
        <dbReference type="ARBA" id="ARBA00022840"/>
    </source>
</evidence>
<feature type="compositionally biased region" description="Polar residues" evidence="4">
    <location>
        <begin position="359"/>
        <end position="371"/>
    </location>
</feature>
<dbReference type="GO" id="GO:0005634">
    <property type="term" value="C:nucleus"/>
    <property type="evidence" value="ECO:0007669"/>
    <property type="project" value="TreeGrafter"/>
</dbReference>
<dbReference type="InterPro" id="IPR001650">
    <property type="entry name" value="Helicase_C-like"/>
</dbReference>
<dbReference type="InterPro" id="IPR027417">
    <property type="entry name" value="P-loop_NTPase"/>
</dbReference>
<sequence>MAAAAAGRHSLPWKTHFDQLRDVGLSYERCVAACERNRGAYIIPPRPSRYKNRDGAKARASPTRLRLCSGSLIIVPPNLVDHWKSEVNTHTEGLNVLVLRTSSDVTPSADELLKYDIVLFSRTRFEKEANEIVQDYRSWSKCEYDSPLKQLHWLRIIVDEGHNVAGHGHKTNVVHLLDQIHVERRWVVSGTPSTGLYGVEVSLASQETQTDDTEYPEDVFSMLQSRKETGNAVDEEFKDLDKLRLIVVGFLNLQPWANSRADDRADWSKYIKPVGPNGKRRKSPSLRATLQSLVVRHRLDVINRELPLPKLYNKVRLAQKFITSRLRMQDPADGLAGAGIRARQEISQRAGKTSYGLDSGTTSATKNNSDNLIHKPRPEYNSPKKGFSKGLTKTLPSDSPLARTKIVATTSAKLTYLLERVLELHKTEKIIIFYENNNTAFWIAEGLEMLGIEFRIYANTLRTSQKAMYLSLFDESDAVRVLVMDLRQASHGLHVASASRVFIVNPIWQPNVESQAIKRAHRIGQTNPVFVETLILQGTLEDRMLKRRKEMSNIELQHAERDMLDDSTMSSIIQKERFIPIREDEALTEPSYLKDPPGLFDRHKLPVPDKYVDAGNSCFEQEPATPTRRKRTVTFRDIPCLESDASQGTDGSKRSPKKRKSTPEIEMATENGIIVASELDLPSSRSEISGVDGLDDANGQIDDYGALEVEELPLYLEGKVAPGDTGVDPVVDGGEGEGPVVAARNWAACGRFESWIGGSTTSPSLQQMLKSGDVLEDPGIRSSIQRRAPQTSCTGCPGTRSGMRRRFRWVGWPERGPQPEQP</sequence>
<feature type="compositionally biased region" description="Polar residues" evidence="4">
    <location>
        <begin position="785"/>
        <end position="794"/>
    </location>
</feature>
<dbReference type="PANTHER" id="PTHR45626">
    <property type="entry name" value="TRANSCRIPTION TERMINATION FACTOR 2-RELATED"/>
    <property type="match status" value="1"/>
</dbReference>
<dbReference type="Pfam" id="PF00271">
    <property type="entry name" value="Helicase_C"/>
    <property type="match status" value="1"/>
</dbReference>
<dbReference type="AlphaFoldDB" id="A0A232M081"/>
<dbReference type="Proteomes" id="UP000243515">
    <property type="component" value="Unassembled WGS sequence"/>
</dbReference>
<evidence type="ECO:0000256" key="2">
    <source>
        <dbReference type="ARBA" id="ARBA00022801"/>
    </source>
</evidence>
<organism evidence="6 7">
    <name type="scientific">Elaphomyces granulatus</name>
    <dbReference type="NCBI Taxonomy" id="519963"/>
    <lineage>
        <taxon>Eukaryota</taxon>
        <taxon>Fungi</taxon>
        <taxon>Dikarya</taxon>
        <taxon>Ascomycota</taxon>
        <taxon>Pezizomycotina</taxon>
        <taxon>Eurotiomycetes</taxon>
        <taxon>Eurotiomycetidae</taxon>
        <taxon>Eurotiales</taxon>
        <taxon>Elaphomycetaceae</taxon>
        <taxon>Elaphomyces</taxon>
    </lineage>
</organism>
<dbReference type="InterPro" id="IPR050628">
    <property type="entry name" value="SNF2_RAD54_helicase_TF"/>
</dbReference>
<dbReference type="InterPro" id="IPR038718">
    <property type="entry name" value="SNF2-like_sf"/>
</dbReference>
<keyword evidence="2" id="KW-0378">Hydrolase</keyword>
<dbReference type="OrthoDB" id="2801544at2759"/>
<dbReference type="Pfam" id="PF00176">
    <property type="entry name" value="SNF2-rel_dom"/>
    <property type="match status" value="1"/>
</dbReference>
<dbReference type="GO" id="GO:0016787">
    <property type="term" value="F:hydrolase activity"/>
    <property type="evidence" value="ECO:0007669"/>
    <property type="project" value="UniProtKB-KW"/>
</dbReference>